<name>A0A382NAS8_9ZZZZ</name>
<evidence type="ECO:0008006" key="3">
    <source>
        <dbReference type="Google" id="ProtNLM"/>
    </source>
</evidence>
<organism evidence="2">
    <name type="scientific">marine metagenome</name>
    <dbReference type="NCBI Taxonomy" id="408172"/>
    <lineage>
        <taxon>unclassified sequences</taxon>
        <taxon>metagenomes</taxon>
        <taxon>ecological metagenomes</taxon>
    </lineage>
</organism>
<evidence type="ECO:0000256" key="1">
    <source>
        <dbReference type="SAM" id="MobiDB-lite"/>
    </source>
</evidence>
<dbReference type="Pfam" id="PF13469">
    <property type="entry name" value="Sulfotransfer_3"/>
    <property type="match status" value="1"/>
</dbReference>
<proteinExistence type="predicted"/>
<feature type="non-terminal residue" evidence="2">
    <location>
        <position position="174"/>
    </location>
</feature>
<sequence>MDPIFIIGAPRSGTSVTNWAIGQHPNIQVMPETAWIAAYVTGAISSFRKGSERGKFSHLSNVKFPIENYLRHIAASIDGIVHEAYEMRRQRLYGDYRSKGIGINPENPNPGYQVRRSPDDPKRRWIDATPLNTQFTWALAQAFPNARFIHNLRDPVSVALSLEHFDRVGAEAKS</sequence>
<accession>A0A382NAS8</accession>
<dbReference type="InterPro" id="IPR027417">
    <property type="entry name" value="P-loop_NTPase"/>
</dbReference>
<feature type="region of interest" description="Disordered" evidence="1">
    <location>
        <begin position="100"/>
        <end position="121"/>
    </location>
</feature>
<gene>
    <name evidence="2" type="ORF">METZ01_LOCUS309726</name>
</gene>
<dbReference type="SUPFAM" id="SSF52540">
    <property type="entry name" value="P-loop containing nucleoside triphosphate hydrolases"/>
    <property type="match status" value="1"/>
</dbReference>
<reference evidence="2" key="1">
    <citation type="submission" date="2018-05" db="EMBL/GenBank/DDBJ databases">
        <authorList>
            <person name="Lanie J.A."/>
            <person name="Ng W.-L."/>
            <person name="Kazmierczak K.M."/>
            <person name="Andrzejewski T.M."/>
            <person name="Davidsen T.M."/>
            <person name="Wayne K.J."/>
            <person name="Tettelin H."/>
            <person name="Glass J.I."/>
            <person name="Rusch D."/>
            <person name="Podicherti R."/>
            <person name="Tsui H.-C.T."/>
            <person name="Winkler M.E."/>
        </authorList>
    </citation>
    <scope>NUCLEOTIDE SEQUENCE</scope>
</reference>
<dbReference type="AlphaFoldDB" id="A0A382NAS8"/>
<protein>
    <recommendedName>
        <fullName evidence="3">Sulfotransferase domain-containing protein</fullName>
    </recommendedName>
</protein>
<dbReference type="EMBL" id="UINC01098390">
    <property type="protein sequence ID" value="SVC56872.1"/>
    <property type="molecule type" value="Genomic_DNA"/>
</dbReference>
<evidence type="ECO:0000313" key="2">
    <source>
        <dbReference type="EMBL" id="SVC56872.1"/>
    </source>
</evidence>
<dbReference type="Gene3D" id="3.40.50.300">
    <property type="entry name" value="P-loop containing nucleotide triphosphate hydrolases"/>
    <property type="match status" value="1"/>
</dbReference>